<organism evidence="1 2">
    <name type="scientific">Streptomyces mobaraensis (strain ATCC 29032 / DSM 40847 / JCM 4168 / NBRC 13819 / NCIMB 11159 / IPCR 16-22)</name>
    <dbReference type="NCBI Taxonomy" id="1223523"/>
    <lineage>
        <taxon>Bacteria</taxon>
        <taxon>Bacillati</taxon>
        <taxon>Actinomycetota</taxon>
        <taxon>Actinomycetes</taxon>
        <taxon>Kitasatosporales</taxon>
        <taxon>Streptomycetaceae</taxon>
        <taxon>Streptomyces</taxon>
    </lineage>
</organism>
<evidence type="ECO:0000313" key="2">
    <source>
        <dbReference type="Proteomes" id="UP000011740"/>
    </source>
</evidence>
<evidence type="ECO:0000313" key="1">
    <source>
        <dbReference type="EMBL" id="EME97742.1"/>
    </source>
</evidence>
<dbReference type="SUPFAM" id="SSF140453">
    <property type="entry name" value="EsxAB dimer-like"/>
    <property type="match status" value="1"/>
</dbReference>
<dbReference type="InterPro" id="IPR036689">
    <property type="entry name" value="ESAT-6-like_sf"/>
</dbReference>
<reference evidence="1 2" key="1">
    <citation type="journal article" date="2013" name="Genome Announc.">
        <title>Whole-Genome Shotgun Assembly and Analysis of the Genome of Streptomyces mobaraensis DSM 40847, a Strain for Industrial Production of Microbial Transglutaminase.</title>
        <authorList>
            <person name="Yang H."/>
            <person name="He T."/>
            <person name="Wu W."/>
            <person name="Zhu W."/>
            <person name="Lu B."/>
            <person name="Sun W."/>
        </authorList>
    </citation>
    <scope>NUCLEOTIDE SEQUENCE [LARGE SCALE GENOMIC DNA]</scope>
    <source>
        <strain evidence="1 2">DSM 40847</strain>
    </source>
</reference>
<sequence>MKFDMGQATLSGLVSRTHGSHGDLAQLIQQLIVAAQPLEGKFNGAGRAAFDQFKSHSEQVAAELNGALSAILGGQAGMDTSFGEGDQEHADNARRQMAAANFDAARFAGRQGG</sequence>
<dbReference type="eggNOG" id="ENOG5032SF7">
    <property type="taxonomic scope" value="Bacteria"/>
</dbReference>
<dbReference type="AlphaFoldDB" id="M3AVX0"/>
<dbReference type="Proteomes" id="UP000011740">
    <property type="component" value="Unassembled WGS sequence"/>
</dbReference>
<dbReference type="EMBL" id="AORZ01000103">
    <property type="protein sequence ID" value="EME97742.1"/>
    <property type="molecule type" value="Genomic_DNA"/>
</dbReference>
<accession>M3AVX0</accession>
<comment type="caution">
    <text evidence="1">The sequence shown here is derived from an EMBL/GenBank/DDBJ whole genome shotgun (WGS) entry which is preliminary data.</text>
</comment>
<protein>
    <submittedName>
        <fullName evidence="1">Uncharacterized protein</fullName>
    </submittedName>
</protein>
<dbReference type="RefSeq" id="WP_004951138.1">
    <property type="nucleotide sequence ID" value="NZ_AORZ01000103.1"/>
</dbReference>
<dbReference type="Gene3D" id="1.10.287.1060">
    <property type="entry name" value="ESAT-6-like"/>
    <property type="match status" value="1"/>
</dbReference>
<dbReference type="STRING" id="1223523.H340_24922"/>
<name>M3AVX0_STRM1</name>
<proteinExistence type="predicted"/>
<dbReference type="PATRIC" id="fig|1223523.3.peg.5063"/>
<gene>
    <name evidence="1" type="ORF">H340_24922</name>
</gene>